<dbReference type="RefSeq" id="WP_010492896.1">
    <property type="nucleotide sequence ID" value="NZ_AZCT01000026.1"/>
</dbReference>
<dbReference type="InterPro" id="IPR003593">
    <property type="entry name" value="AAA+_ATPase"/>
</dbReference>
<evidence type="ECO:0000313" key="5">
    <source>
        <dbReference type="Proteomes" id="UP000051984"/>
    </source>
</evidence>
<dbReference type="Proteomes" id="UP000051984">
    <property type="component" value="Unassembled WGS sequence"/>
</dbReference>
<comment type="caution">
    <text evidence="4">The sequence shown here is derived from an EMBL/GenBank/DDBJ whole genome shotgun (WGS) entry which is preliminary data.</text>
</comment>
<proteinExistence type="predicted"/>
<reference evidence="4 5" key="1">
    <citation type="journal article" date="2015" name="Genome Announc.">
        <title>Expanding the biotechnology potential of lactobacilli through comparative genomics of 213 strains and associated genera.</title>
        <authorList>
            <person name="Sun Z."/>
            <person name="Harris H.M."/>
            <person name="McCann A."/>
            <person name="Guo C."/>
            <person name="Argimon S."/>
            <person name="Zhang W."/>
            <person name="Yang X."/>
            <person name="Jeffery I.B."/>
            <person name="Cooney J.C."/>
            <person name="Kagawa T.F."/>
            <person name="Liu W."/>
            <person name="Song Y."/>
            <person name="Salvetti E."/>
            <person name="Wrobel A."/>
            <person name="Rasinkangas P."/>
            <person name="Parkhill J."/>
            <person name="Rea M.C."/>
            <person name="O'Sullivan O."/>
            <person name="Ritari J."/>
            <person name="Douillard F.P."/>
            <person name="Paul Ross R."/>
            <person name="Yang R."/>
            <person name="Briner A.E."/>
            <person name="Felis G.E."/>
            <person name="de Vos W.M."/>
            <person name="Barrangou R."/>
            <person name="Klaenhammer T.R."/>
            <person name="Caufield P.W."/>
            <person name="Cui Y."/>
            <person name="Zhang H."/>
            <person name="O'Toole P.W."/>
        </authorList>
    </citation>
    <scope>NUCLEOTIDE SEQUENCE [LARGE SCALE GENOMIC DNA]</scope>
    <source>
        <strain evidence="4 5">DSM 20178</strain>
    </source>
</reference>
<dbReference type="Pfam" id="PF00005">
    <property type="entry name" value="ABC_tran"/>
    <property type="match status" value="1"/>
</dbReference>
<evidence type="ECO:0000259" key="3">
    <source>
        <dbReference type="PROSITE" id="PS50893"/>
    </source>
</evidence>
<dbReference type="SUPFAM" id="SSF52540">
    <property type="entry name" value="P-loop containing nucleoside triphosphate hydrolases"/>
    <property type="match status" value="1"/>
</dbReference>
<dbReference type="GO" id="GO:0005524">
    <property type="term" value="F:ATP binding"/>
    <property type="evidence" value="ECO:0007669"/>
    <property type="project" value="UniProtKB-KW"/>
</dbReference>
<dbReference type="PATRIC" id="fig|1423816.3.peg.2005"/>
<name>A0A0R1EKL1_LACZE</name>
<dbReference type="PANTHER" id="PTHR42798">
    <property type="entry name" value="LIPOPROTEIN-RELEASING SYSTEM ATP-BINDING PROTEIN LOLD"/>
    <property type="match status" value="1"/>
</dbReference>
<dbReference type="EMBL" id="AZCT01000026">
    <property type="protein sequence ID" value="KRK09996.1"/>
    <property type="molecule type" value="Genomic_DNA"/>
</dbReference>
<sequence length="218" mass="24265">MTNHIITLQNISKIISKKSIIKDITLSINSQQITTIFGPSGSGKSTLLNIIGLLDHPSTGSFWLFGEPAPKPGTKAARRLIKKKISYLFQNFALINEQSIQKNLELVRKQTGESRRSFNHRKNKMLLDLNLRMSDKSIVGSLSGGEQQRIALTRCLLKPCDLILCDEPTGSLDPISKQEIFTALKLAKQQGKTILIVSHDPDIIHNSDVAIDIRDLLQ</sequence>
<feature type="domain" description="ABC transporter" evidence="3">
    <location>
        <begin position="6"/>
        <end position="217"/>
    </location>
</feature>
<dbReference type="SMART" id="SM00382">
    <property type="entry name" value="AAA"/>
    <property type="match status" value="1"/>
</dbReference>
<dbReference type="AlphaFoldDB" id="A0A0R1EKL1"/>
<organism evidence="4 5">
    <name type="scientific">Lacticaseibacillus zeae DSM 20178 = KCTC 3804</name>
    <dbReference type="NCBI Taxonomy" id="1423816"/>
    <lineage>
        <taxon>Bacteria</taxon>
        <taxon>Bacillati</taxon>
        <taxon>Bacillota</taxon>
        <taxon>Bacilli</taxon>
        <taxon>Lactobacillales</taxon>
        <taxon>Lactobacillaceae</taxon>
        <taxon>Lacticaseibacillus</taxon>
    </lineage>
</organism>
<evidence type="ECO:0000256" key="1">
    <source>
        <dbReference type="ARBA" id="ARBA00022741"/>
    </source>
</evidence>
<dbReference type="PANTHER" id="PTHR42798:SF4">
    <property type="entry name" value="ABC TRANSPORTER DOMAIN-CONTAINING PROTEIN"/>
    <property type="match status" value="1"/>
</dbReference>
<protein>
    <submittedName>
        <fullName evidence="4">ABC transporter ATP-binding protein</fullName>
    </submittedName>
</protein>
<dbReference type="PROSITE" id="PS50893">
    <property type="entry name" value="ABC_TRANSPORTER_2"/>
    <property type="match status" value="1"/>
</dbReference>
<gene>
    <name evidence="4" type="ORF">FD51_GL001930</name>
</gene>
<dbReference type="InterPro" id="IPR003439">
    <property type="entry name" value="ABC_transporter-like_ATP-bd"/>
</dbReference>
<dbReference type="InterPro" id="IPR027417">
    <property type="entry name" value="P-loop_NTPase"/>
</dbReference>
<accession>A0A0R1EKL1</accession>
<keyword evidence="2 4" id="KW-0067">ATP-binding</keyword>
<evidence type="ECO:0000256" key="2">
    <source>
        <dbReference type="ARBA" id="ARBA00022840"/>
    </source>
</evidence>
<dbReference type="GO" id="GO:0016887">
    <property type="term" value="F:ATP hydrolysis activity"/>
    <property type="evidence" value="ECO:0007669"/>
    <property type="project" value="InterPro"/>
</dbReference>
<evidence type="ECO:0000313" key="4">
    <source>
        <dbReference type="EMBL" id="KRK09996.1"/>
    </source>
</evidence>
<dbReference type="Gene3D" id="3.40.50.300">
    <property type="entry name" value="P-loop containing nucleotide triphosphate hydrolases"/>
    <property type="match status" value="1"/>
</dbReference>
<keyword evidence="1" id="KW-0547">Nucleotide-binding</keyword>